<dbReference type="Proteomes" id="UP000248714">
    <property type="component" value="Unassembled WGS sequence"/>
</dbReference>
<sequence>MPPTSTACASEALFTAYRDEQRKLDALIAASHAKSPATDARLAELKELQDTAHRRWTDATDALAAARTGGDVAEIAAAREEADEAYAAFDATADECITEALKINGERSDELGKVLEQMKLKENAYPAWLAAVRTPAPTQ</sequence>
<protein>
    <submittedName>
        <fullName evidence="1">Uncharacterized protein</fullName>
    </submittedName>
</protein>
<dbReference type="EMBL" id="QLTT01000014">
    <property type="protein sequence ID" value="RAS59540.1"/>
    <property type="molecule type" value="Genomic_DNA"/>
</dbReference>
<name>A0ABX9DZ89_9PSEU</name>
<evidence type="ECO:0000313" key="2">
    <source>
        <dbReference type="Proteomes" id="UP000248714"/>
    </source>
</evidence>
<gene>
    <name evidence="1" type="ORF">C8D87_114152</name>
</gene>
<dbReference type="RefSeq" id="WP_112232021.1">
    <property type="nucleotide sequence ID" value="NZ_QLTT01000014.1"/>
</dbReference>
<keyword evidence="2" id="KW-1185">Reference proteome</keyword>
<comment type="caution">
    <text evidence="1">The sequence shown here is derived from an EMBL/GenBank/DDBJ whole genome shotgun (WGS) entry which is preliminary data.</text>
</comment>
<evidence type="ECO:0000313" key="1">
    <source>
        <dbReference type="EMBL" id="RAS59540.1"/>
    </source>
</evidence>
<organism evidence="1 2">
    <name type="scientific">Lentzea atacamensis</name>
    <dbReference type="NCBI Taxonomy" id="531938"/>
    <lineage>
        <taxon>Bacteria</taxon>
        <taxon>Bacillati</taxon>
        <taxon>Actinomycetota</taxon>
        <taxon>Actinomycetes</taxon>
        <taxon>Pseudonocardiales</taxon>
        <taxon>Pseudonocardiaceae</taxon>
        <taxon>Lentzea</taxon>
    </lineage>
</organism>
<reference evidence="1 2" key="1">
    <citation type="submission" date="2018-06" db="EMBL/GenBank/DDBJ databases">
        <title>Genomic Encyclopedia of Type Strains, Phase IV (KMG-IV): sequencing the most valuable type-strain genomes for metagenomic binning, comparative biology and taxonomic classification.</title>
        <authorList>
            <person name="Goeker M."/>
        </authorList>
    </citation>
    <scope>NUCLEOTIDE SEQUENCE [LARGE SCALE GENOMIC DNA]</scope>
    <source>
        <strain evidence="1 2">DSM 45479</strain>
    </source>
</reference>
<accession>A0ABX9DZ89</accession>
<proteinExistence type="predicted"/>